<dbReference type="Gene3D" id="3.60.20.10">
    <property type="entry name" value="Glutamine Phosphoribosylpyrophosphate, subunit 1, domain 1"/>
    <property type="match status" value="1"/>
</dbReference>
<protein>
    <recommendedName>
        <fullName evidence="2">Glutamine amidotransferase type-2 domain-containing protein</fullName>
    </recommendedName>
</protein>
<dbReference type="PANTHER" id="PTHR42824:SF1">
    <property type="entry name" value="GLUTAMINE AMIDOTRANSFERASE YAFJ-RELATED"/>
    <property type="match status" value="1"/>
</dbReference>
<comment type="caution">
    <text evidence="3">The sequence shown here is derived from an EMBL/GenBank/DDBJ whole genome shotgun (WGS) entry which is preliminary data.</text>
</comment>
<sequence length="265" mass="30945">MCRLFGLISNKEVNVEFSFLKADLPFENLSQVNPHGWGIGYYKNDNAKVQKQPIPAFESKRFQEIARSIRSEMFVSHVRYSTQGELSSENTHPFKYKNWIFAHNGNIDIRDKLLECLNTKFKNAIKGETDSEVFFYWLLQNIEGKNNLLESIKKSVTFIELNRGNNTTGINFILSNGEELIALRKAFQKISKYSLYYLCRKPNKMEVIKFQSKETLQLITSKNLKDEEAILVCSEKLTEEENWVELDNNQILIVKKNLKLEKRNI</sequence>
<dbReference type="PROSITE" id="PS51278">
    <property type="entry name" value="GATASE_TYPE_2"/>
    <property type="match status" value="1"/>
</dbReference>
<organism evidence="3">
    <name type="scientific">marine sediment metagenome</name>
    <dbReference type="NCBI Taxonomy" id="412755"/>
    <lineage>
        <taxon>unclassified sequences</taxon>
        <taxon>metagenomes</taxon>
        <taxon>ecological metagenomes</taxon>
    </lineage>
</organism>
<keyword evidence="1" id="KW-0315">Glutamine amidotransferase</keyword>
<dbReference type="EMBL" id="LAZR01039062">
    <property type="protein sequence ID" value="KKL17931.1"/>
    <property type="molecule type" value="Genomic_DNA"/>
</dbReference>
<evidence type="ECO:0000259" key="2">
    <source>
        <dbReference type="PROSITE" id="PS51278"/>
    </source>
</evidence>
<dbReference type="AlphaFoldDB" id="A0A0F9DJM7"/>
<dbReference type="PANTHER" id="PTHR42824">
    <property type="entry name" value="GLUTAMINE AMIDOTRANSFERASE"/>
    <property type="match status" value="1"/>
</dbReference>
<dbReference type="Pfam" id="PF13230">
    <property type="entry name" value="GATase_4"/>
    <property type="match status" value="1"/>
</dbReference>
<accession>A0A0F9DJM7</accession>
<evidence type="ECO:0000313" key="3">
    <source>
        <dbReference type="EMBL" id="KKL17931.1"/>
    </source>
</evidence>
<reference evidence="3" key="1">
    <citation type="journal article" date="2015" name="Nature">
        <title>Complex archaea that bridge the gap between prokaryotes and eukaryotes.</title>
        <authorList>
            <person name="Spang A."/>
            <person name="Saw J.H."/>
            <person name="Jorgensen S.L."/>
            <person name="Zaremba-Niedzwiedzka K."/>
            <person name="Martijn J."/>
            <person name="Lind A.E."/>
            <person name="van Eijk R."/>
            <person name="Schleper C."/>
            <person name="Guy L."/>
            <person name="Ettema T.J."/>
        </authorList>
    </citation>
    <scope>NUCLEOTIDE SEQUENCE</scope>
</reference>
<feature type="domain" description="Glutamine amidotransferase type-2" evidence="2">
    <location>
        <begin position="2"/>
        <end position="257"/>
    </location>
</feature>
<name>A0A0F9DJM7_9ZZZZ</name>
<proteinExistence type="predicted"/>
<dbReference type="CDD" id="cd01908">
    <property type="entry name" value="YafJ"/>
    <property type="match status" value="1"/>
</dbReference>
<dbReference type="InterPro" id="IPR017932">
    <property type="entry name" value="GATase_2_dom"/>
</dbReference>
<dbReference type="InterPro" id="IPR026869">
    <property type="entry name" value="EgtC-like"/>
</dbReference>
<dbReference type="SUPFAM" id="SSF56235">
    <property type="entry name" value="N-terminal nucleophile aminohydrolases (Ntn hydrolases)"/>
    <property type="match status" value="1"/>
</dbReference>
<gene>
    <name evidence="3" type="ORF">LCGC14_2480610</name>
</gene>
<dbReference type="InterPro" id="IPR029055">
    <property type="entry name" value="Ntn_hydrolases_N"/>
</dbReference>
<evidence type="ECO:0000256" key="1">
    <source>
        <dbReference type="ARBA" id="ARBA00022962"/>
    </source>
</evidence>